<dbReference type="RefSeq" id="WP_208078245.1">
    <property type="nucleotide sequence ID" value="NZ_CP071869.1"/>
</dbReference>
<dbReference type="KEGG" id="pcea:J3359_16785"/>
<dbReference type="Proteomes" id="UP000663920">
    <property type="component" value="Chromosome"/>
</dbReference>
<accession>A0A975CSF3</accession>
<dbReference type="AlphaFoldDB" id="A0A975CSF3"/>
<evidence type="ECO:0000313" key="2">
    <source>
        <dbReference type="Proteomes" id="UP000663920"/>
    </source>
</evidence>
<organism evidence="1 2">
    <name type="scientific">Polaribacter cellanae</name>
    <dbReference type="NCBI Taxonomy" id="2818493"/>
    <lineage>
        <taxon>Bacteria</taxon>
        <taxon>Pseudomonadati</taxon>
        <taxon>Bacteroidota</taxon>
        <taxon>Flavobacteriia</taxon>
        <taxon>Flavobacteriales</taxon>
        <taxon>Flavobacteriaceae</taxon>
    </lineage>
</organism>
<dbReference type="EMBL" id="CP071869">
    <property type="protein sequence ID" value="QTE22436.1"/>
    <property type="molecule type" value="Genomic_DNA"/>
</dbReference>
<gene>
    <name evidence="1" type="ORF">J3359_16785</name>
</gene>
<name>A0A975CSF3_9FLAO</name>
<sequence>MKNLQNFGVQELNAEEVKEIDGGNDVAGYLFNMSKYAVRNTLFVLGMFAGISDGFDEGNK</sequence>
<protein>
    <recommendedName>
        <fullName evidence="3">Bacteriocin</fullName>
    </recommendedName>
</protein>
<evidence type="ECO:0008006" key="3">
    <source>
        <dbReference type="Google" id="ProtNLM"/>
    </source>
</evidence>
<proteinExistence type="predicted"/>
<reference evidence="1 2" key="1">
    <citation type="submission" date="2021-03" db="EMBL/GenBank/DDBJ databases">
        <title>Complete genome of Polaribacter_sp.SM13.</title>
        <authorList>
            <person name="Jeong S.W."/>
            <person name="Bae J.W."/>
        </authorList>
    </citation>
    <scope>NUCLEOTIDE SEQUENCE [LARGE SCALE GENOMIC DNA]</scope>
    <source>
        <strain evidence="1 2">SM13</strain>
    </source>
</reference>
<evidence type="ECO:0000313" key="1">
    <source>
        <dbReference type="EMBL" id="QTE22436.1"/>
    </source>
</evidence>
<keyword evidence="2" id="KW-1185">Reference proteome</keyword>